<comment type="caution">
    <text evidence="9">The sequence shown here is derived from an EMBL/GenBank/DDBJ whole genome shotgun (WGS) entry which is preliminary data.</text>
</comment>
<reference evidence="9" key="1">
    <citation type="journal article" date="2017" name="Nat. Ecol. Evol.">
        <title>Genome of the pitcher plant Cephalotus reveals genetic changes associated with carnivory.</title>
        <authorList>
            <person name="Fukushima K."/>
            <person name="Fang X."/>
            <person name="Alvarez-Ponce D."/>
            <person name="Cai H."/>
            <person name="Carretero-Paulet L."/>
            <person name="Chen C."/>
            <person name="Chang T."/>
            <person name="Farr K.M."/>
            <person name="Fujita T."/>
            <person name="Hiwatashi Y."/>
            <person name="Hoshi Y."/>
            <person name="Imai T."/>
            <person name="Kasahara M."/>
            <person name="Librado P."/>
            <person name="Mao L."/>
            <person name="Mori H."/>
            <person name="Nishiyama T."/>
            <person name="Nozawa M."/>
            <person name="Palfalvi G."/>
            <person name="Pollard S.T."/>
            <person name="Rozas J."/>
            <person name="Sanchez-Gracia A."/>
            <person name="Sankoff D."/>
            <person name="Shibata T.F."/>
            <person name="Shigenobu S."/>
            <person name="Sumikawa N."/>
            <person name="Uzawa T."/>
            <person name="Xie M."/>
            <person name="Zheng C."/>
            <person name="Pollock D.D."/>
            <person name="Albert V.A."/>
            <person name="Li S."/>
            <person name="Hasebe M."/>
        </authorList>
    </citation>
    <scope>NUCLEOTIDE SEQUENCE</scope>
    <source>
        <strain evidence="9">St1</strain>
    </source>
</reference>
<dbReference type="SUPFAM" id="SSF53098">
    <property type="entry name" value="Ribonuclease H-like"/>
    <property type="match status" value="1"/>
</dbReference>
<dbReference type="Pfam" id="PF13456">
    <property type="entry name" value="RVT_3"/>
    <property type="match status" value="1"/>
</dbReference>
<feature type="domain" description="RNase H type-1" evidence="7">
    <location>
        <begin position="160"/>
        <end position="269"/>
    </location>
</feature>
<keyword evidence="1" id="KW-0808">Transferase</keyword>
<organism evidence="9 10">
    <name type="scientific">Cephalotus follicularis</name>
    <name type="common">Albany pitcher plant</name>
    <dbReference type="NCBI Taxonomy" id="3775"/>
    <lineage>
        <taxon>Eukaryota</taxon>
        <taxon>Viridiplantae</taxon>
        <taxon>Streptophyta</taxon>
        <taxon>Embryophyta</taxon>
        <taxon>Tracheophyta</taxon>
        <taxon>Spermatophyta</taxon>
        <taxon>Magnoliopsida</taxon>
        <taxon>eudicotyledons</taxon>
        <taxon>Gunneridae</taxon>
        <taxon>Pentapetalae</taxon>
        <taxon>rosids</taxon>
        <taxon>fabids</taxon>
        <taxon>Oxalidales</taxon>
        <taxon>Cephalotaceae</taxon>
        <taxon>Cephalotus</taxon>
    </lineage>
</organism>
<dbReference type="InterPro" id="IPR041373">
    <property type="entry name" value="RT_RNaseH"/>
</dbReference>
<dbReference type="OrthoDB" id="1938451at2759"/>
<feature type="domain" description="Reverse transcriptase RNase H-like" evidence="8">
    <location>
        <begin position="9"/>
        <end position="107"/>
    </location>
</feature>
<dbReference type="GO" id="GO:0003676">
    <property type="term" value="F:nucleic acid binding"/>
    <property type="evidence" value="ECO:0007669"/>
    <property type="project" value="InterPro"/>
</dbReference>
<gene>
    <name evidence="9" type="ORF">CFOL_v3_03650</name>
</gene>
<protein>
    <submittedName>
        <fullName evidence="9">RVT_3 domain-containing protein</fullName>
    </submittedName>
</protein>
<keyword evidence="6" id="KW-0695">RNA-directed DNA polymerase</keyword>
<evidence type="ECO:0000259" key="7">
    <source>
        <dbReference type="Pfam" id="PF13456"/>
    </source>
</evidence>
<dbReference type="InterPro" id="IPR043502">
    <property type="entry name" value="DNA/RNA_pol_sf"/>
</dbReference>
<dbReference type="EMBL" id="BDDD01000136">
    <property type="protein sequence ID" value="GAV60119.1"/>
    <property type="molecule type" value="Genomic_DNA"/>
</dbReference>
<dbReference type="GO" id="GO:0004523">
    <property type="term" value="F:RNA-DNA hybrid ribonuclease activity"/>
    <property type="evidence" value="ECO:0007669"/>
    <property type="project" value="InterPro"/>
</dbReference>
<evidence type="ECO:0000259" key="8">
    <source>
        <dbReference type="Pfam" id="PF17917"/>
    </source>
</evidence>
<evidence type="ECO:0000256" key="3">
    <source>
        <dbReference type="ARBA" id="ARBA00022722"/>
    </source>
</evidence>
<evidence type="ECO:0000256" key="5">
    <source>
        <dbReference type="ARBA" id="ARBA00022801"/>
    </source>
</evidence>
<dbReference type="CDD" id="cd09279">
    <property type="entry name" value="RNase_HI_like"/>
    <property type="match status" value="1"/>
</dbReference>
<sequence length="387" mass="43824">MSKPKDGEDLYLYLAVTQGAVSAVLVREEDKVKRSVYYVSKALNDTEGRYPEVEKFAYALIIAARKFIPHFQAHTIKVLTDKPLRQVLAKPDTSGRLVKWSVELDQYDVRYESRLAIKSQVLTDFMGDNTPMECMEEDSSESEKGMWKLSVDGSSCFSGSGAGLVLTSLDGWILEYALRFGFKATNNEAEREALIIGLTIAKHLEVQKFEASSDSQLIAGLTSGEYEAREYIIAKYLAHVQSLKSAFQVCRILKVPSVENARADLLSKLATSGDLEKNQTVLVDYLDMPTISEADVMDINIQHEPNWMTSFISWLKDGVLLEHPDEARMLVYRSNRYHFKEGILYKRLFCFSLLRCLTLPQADYALREVHERVCENHMGAEPCLINC</sequence>
<dbReference type="SUPFAM" id="SSF56672">
    <property type="entry name" value="DNA/RNA polymerases"/>
    <property type="match status" value="1"/>
</dbReference>
<name>A0A1Q3AWM6_CEPFO</name>
<keyword evidence="10" id="KW-1185">Reference proteome</keyword>
<dbReference type="Proteomes" id="UP000187406">
    <property type="component" value="Unassembled WGS sequence"/>
</dbReference>
<dbReference type="PANTHER" id="PTHR48475:SF2">
    <property type="entry name" value="RIBONUCLEASE H"/>
    <property type="match status" value="1"/>
</dbReference>
<evidence type="ECO:0000313" key="9">
    <source>
        <dbReference type="EMBL" id="GAV60119.1"/>
    </source>
</evidence>
<dbReference type="InterPro" id="IPR012337">
    <property type="entry name" value="RNaseH-like_sf"/>
</dbReference>
<dbReference type="InterPro" id="IPR002156">
    <property type="entry name" value="RNaseH_domain"/>
</dbReference>
<proteinExistence type="predicted"/>
<evidence type="ECO:0000256" key="4">
    <source>
        <dbReference type="ARBA" id="ARBA00022759"/>
    </source>
</evidence>
<dbReference type="Gene3D" id="3.10.20.370">
    <property type="match status" value="1"/>
</dbReference>
<dbReference type="AlphaFoldDB" id="A0A1Q3AWM6"/>
<keyword evidence="5" id="KW-0378">Hydrolase</keyword>
<accession>A0A1Q3AWM6</accession>
<dbReference type="PANTHER" id="PTHR48475">
    <property type="entry name" value="RIBONUCLEASE H"/>
    <property type="match status" value="1"/>
</dbReference>
<evidence type="ECO:0000256" key="2">
    <source>
        <dbReference type="ARBA" id="ARBA00022695"/>
    </source>
</evidence>
<dbReference type="GO" id="GO:0003964">
    <property type="term" value="F:RNA-directed DNA polymerase activity"/>
    <property type="evidence" value="ECO:0007669"/>
    <property type="project" value="UniProtKB-KW"/>
</dbReference>
<evidence type="ECO:0000313" key="10">
    <source>
        <dbReference type="Proteomes" id="UP000187406"/>
    </source>
</evidence>
<dbReference type="Gene3D" id="3.30.420.10">
    <property type="entry name" value="Ribonuclease H-like superfamily/Ribonuclease H"/>
    <property type="match status" value="1"/>
</dbReference>
<dbReference type="Pfam" id="PF17917">
    <property type="entry name" value="RT_RNaseH"/>
    <property type="match status" value="1"/>
</dbReference>
<keyword evidence="3" id="KW-0540">Nuclease</keyword>
<keyword evidence="2" id="KW-0548">Nucleotidyltransferase</keyword>
<dbReference type="InParanoid" id="A0A1Q3AWM6"/>
<evidence type="ECO:0000256" key="1">
    <source>
        <dbReference type="ARBA" id="ARBA00022679"/>
    </source>
</evidence>
<keyword evidence="4" id="KW-0255">Endonuclease</keyword>
<evidence type="ECO:0000256" key="6">
    <source>
        <dbReference type="ARBA" id="ARBA00022918"/>
    </source>
</evidence>
<dbReference type="InterPro" id="IPR036397">
    <property type="entry name" value="RNaseH_sf"/>
</dbReference>